<evidence type="ECO:0000259" key="3">
    <source>
        <dbReference type="PROSITE" id="PS50975"/>
    </source>
</evidence>
<name>A0A1G9F6W1_9BACL</name>
<evidence type="ECO:0000313" key="4">
    <source>
        <dbReference type="EMBL" id="SDK84116.1"/>
    </source>
</evidence>
<organism evidence="4 5">
    <name type="scientific">Lacicoccus qingdaonensis</name>
    <dbReference type="NCBI Taxonomy" id="576118"/>
    <lineage>
        <taxon>Bacteria</taxon>
        <taxon>Bacillati</taxon>
        <taxon>Bacillota</taxon>
        <taxon>Bacilli</taxon>
        <taxon>Bacillales</taxon>
        <taxon>Salinicoccaceae</taxon>
        <taxon>Lacicoccus</taxon>
    </lineage>
</organism>
<evidence type="ECO:0000256" key="2">
    <source>
        <dbReference type="SAM" id="MobiDB-lite"/>
    </source>
</evidence>
<dbReference type="GO" id="GO:0005524">
    <property type="term" value="F:ATP binding"/>
    <property type="evidence" value="ECO:0007669"/>
    <property type="project" value="UniProtKB-UniRule"/>
</dbReference>
<dbReference type="GO" id="GO:0046872">
    <property type="term" value="F:metal ion binding"/>
    <property type="evidence" value="ECO:0007669"/>
    <property type="project" value="InterPro"/>
</dbReference>
<dbReference type="AlphaFoldDB" id="A0A1G9F6W1"/>
<dbReference type="OrthoDB" id="9791827at2"/>
<dbReference type="Pfam" id="PF14305">
    <property type="entry name" value="ATPgrasp_TupA"/>
    <property type="match status" value="1"/>
</dbReference>
<proteinExistence type="predicted"/>
<keyword evidence="1" id="KW-0067">ATP-binding</keyword>
<dbReference type="SUPFAM" id="SSF56059">
    <property type="entry name" value="Glutathione synthetase ATP-binding domain-like"/>
    <property type="match status" value="1"/>
</dbReference>
<gene>
    <name evidence="4" type="ORF">SAMN05216216_1119</name>
</gene>
<feature type="region of interest" description="Disordered" evidence="2">
    <location>
        <begin position="30"/>
        <end position="58"/>
    </location>
</feature>
<keyword evidence="5" id="KW-1185">Reference proteome</keyword>
<dbReference type="Proteomes" id="UP000199008">
    <property type="component" value="Unassembled WGS sequence"/>
</dbReference>
<feature type="compositionally biased region" description="Basic and acidic residues" evidence="2">
    <location>
        <begin position="30"/>
        <end position="39"/>
    </location>
</feature>
<dbReference type="STRING" id="576118.SAMN05216216_1119"/>
<accession>A0A1G9F6W1</accession>
<keyword evidence="1" id="KW-0547">Nucleotide-binding</keyword>
<dbReference type="InterPro" id="IPR029465">
    <property type="entry name" value="ATPgrasp_TupA"/>
</dbReference>
<feature type="domain" description="ATP-grasp" evidence="3">
    <location>
        <begin position="219"/>
        <end position="437"/>
    </location>
</feature>
<sequence length="454" mass="52432">MADDNKTKRTDSSLIKALIQTEAEIDRAELEKSQADKRTRQIKSSKTYKSAGPLKNLGSKNRHQEEIRMLEAELAAVKNELRETKEALQQARLDGVSMNSIKVQKSVREMKNDASLMNYIEKAVVRKQQHDKNYNDALTYAGRLFMNERDAYRRTVYETLLQGLKIEDIPEFMMREAFTDNVQLSHAASFRASLNMRIRQSQLFGTLPEYILDDKKAAYEFMDKLNIRRPWTSEKSFKADELEIDPSTVVKPADGAGARGVYLIHDFSDIIDLKRARKLDSKEALRSSMKEDLDTGRVSEDDWMTEELILEDKENKTPGSDIKFYCFYGKVGLVLEINRYPELKYCWWTADGERVRTGKYDNEPFLGEGVTPSEIEMASKISKEIPAPFIRIDFLKSEDGLVFGEFTPKPGNYDEFDKETDQWMGDFFLEAEARLTYDLINHEAFTTYMESRQG</sequence>
<dbReference type="InterPro" id="IPR011761">
    <property type="entry name" value="ATP-grasp"/>
</dbReference>
<evidence type="ECO:0000256" key="1">
    <source>
        <dbReference type="PROSITE-ProRule" id="PRU00409"/>
    </source>
</evidence>
<protein>
    <submittedName>
        <fullName evidence="4">TupA-like ATPgrasp</fullName>
    </submittedName>
</protein>
<evidence type="ECO:0000313" key="5">
    <source>
        <dbReference type="Proteomes" id="UP000199008"/>
    </source>
</evidence>
<dbReference type="EMBL" id="FNFY01000011">
    <property type="protein sequence ID" value="SDK84116.1"/>
    <property type="molecule type" value="Genomic_DNA"/>
</dbReference>
<dbReference type="PROSITE" id="PS50975">
    <property type="entry name" value="ATP_GRASP"/>
    <property type="match status" value="1"/>
</dbReference>
<reference evidence="5" key="1">
    <citation type="submission" date="2016-10" db="EMBL/GenBank/DDBJ databases">
        <authorList>
            <person name="Varghese N."/>
            <person name="Submissions S."/>
        </authorList>
    </citation>
    <scope>NUCLEOTIDE SEQUENCE [LARGE SCALE GENOMIC DNA]</scope>
    <source>
        <strain evidence="5">CGMCC 1.8895</strain>
    </source>
</reference>